<name>A0ACB9HIU8_9ASTR</name>
<sequence>MPIGSSDLTLSFFVTIQFSQEKQISSPEPDAITSPSFNRRVALPNLLHIQPFKSSSSAPSTSEAVIGSNRIDLRLYGDSR</sequence>
<protein>
    <submittedName>
        <fullName evidence="1">Uncharacterized protein</fullName>
    </submittedName>
</protein>
<comment type="caution">
    <text evidence="1">The sequence shown here is derived from an EMBL/GenBank/DDBJ whole genome shotgun (WGS) entry which is preliminary data.</text>
</comment>
<gene>
    <name evidence="1" type="ORF">L1987_38317</name>
</gene>
<evidence type="ECO:0000313" key="1">
    <source>
        <dbReference type="EMBL" id="KAI3795660.1"/>
    </source>
</evidence>
<evidence type="ECO:0000313" key="2">
    <source>
        <dbReference type="Proteomes" id="UP001056120"/>
    </source>
</evidence>
<proteinExistence type="predicted"/>
<accession>A0ACB9HIU8</accession>
<dbReference type="Proteomes" id="UP001056120">
    <property type="component" value="Linkage Group LG12"/>
</dbReference>
<keyword evidence="2" id="KW-1185">Reference proteome</keyword>
<dbReference type="EMBL" id="CM042029">
    <property type="protein sequence ID" value="KAI3795660.1"/>
    <property type="molecule type" value="Genomic_DNA"/>
</dbReference>
<reference evidence="2" key="1">
    <citation type="journal article" date="2022" name="Mol. Ecol. Resour.">
        <title>The genomes of chicory, endive, great burdock and yacon provide insights into Asteraceae palaeo-polyploidization history and plant inulin production.</title>
        <authorList>
            <person name="Fan W."/>
            <person name="Wang S."/>
            <person name="Wang H."/>
            <person name="Wang A."/>
            <person name="Jiang F."/>
            <person name="Liu H."/>
            <person name="Zhao H."/>
            <person name="Xu D."/>
            <person name="Zhang Y."/>
        </authorList>
    </citation>
    <scope>NUCLEOTIDE SEQUENCE [LARGE SCALE GENOMIC DNA]</scope>
    <source>
        <strain evidence="2">cv. Yunnan</strain>
    </source>
</reference>
<organism evidence="1 2">
    <name type="scientific">Smallanthus sonchifolius</name>
    <dbReference type="NCBI Taxonomy" id="185202"/>
    <lineage>
        <taxon>Eukaryota</taxon>
        <taxon>Viridiplantae</taxon>
        <taxon>Streptophyta</taxon>
        <taxon>Embryophyta</taxon>
        <taxon>Tracheophyta</taxon>
        <taxon>Spermatophyta</taxon>
        <taxon>Magnoliopsida</taxon>
        <taxon>eudicotyledons</taxon>
        <taxon>Gunneridae</taxon>
        <taxon>Pentapetalae</taxon>
        <taxon>asterids</taxon>
        <taxon>campanulids</taxon>
        <taxon>Asterales</taxon>
        <taxon>Asteraceae</taxon>
        <taxon>Asteroideae</taxon>
        <taxon>Heliantheae alliance</taxon>
        <taxon>Millerieae</taxon>
        <taxon>Smallanthus</taxon>
    </lineage>
</organism>
<reference evidence="1 2" key="2">
    <citation type="journal article" date="2022" name="Mol. Ecol. Resour.">
        <title>The genomes of chicory, endive, great burdock and yacon provide insights into Asteraceae paleo-polyploidization history and plant inulin production.</title>
        <authorList>
            <person name="Fan W."/>
            <person name="Wang S."/>
            <person name="Wang H."/>
            <person name="Wang A."/>
            <person name="Jiang F."/>
            <person name="Liu H."/>
            <person name="Zhao H."/>
            <person name="Xu D."/>
            <person name="Zhang Y."/>
        </authorList>
    </citation>
    <scope>NUCLEOTIDE SEQUENCE [LARGE SCALE GENOMIC DNA]</scope>
    <source>
        <strain evidence="2">cv. Yunnan</strain>
        <tissue evidence="1">Leaves</tissue>
    </source>
</reference>